<reference evidence="2" key="1">
    <citation type="submission" date="2013-12" db="EMBL/GenBank/DDBJ databases">
        <title>The Genome Sequence of Aphanomyces astaci APO3.</title>
        <authorList>
            <consortium name="The Broad Institute Genomics Platform"/>
            <person name="Russ C."/>
            <person name="Tyler B."/>
            <person name="van West P."/>
            <person name="Dieguez-Uribeondo J."/>
            <person name="Young S.K."/>
            <person name="Zeng Q."/>
            <person name="Gargeya S."/>
            <person name="Fitzgerald M."/>
            <person name="Abouelleil A."/>
            <person name="Alvarado L."/>
            <person name="Chapman S.B."/>
            <person name="Gainer-Dewar J."/>
            <person name="Goldberg J."/>
            <person name="Griggs A."/>
            <person name="Gujja S."/>
            <person name="Hansen M."/>
            <person name="Howarth C."/>
            <person name="Imamovic A."/>
            <person name="Ireland A."/>
            <person name="Larimer J."/>
            <person name="McCowan C."/>
            <person name="Murphy C."/>
            <person name="Pearson M."/>
            <person name="Poon T.W."/>
            <person name="Priest M."/>
            <person name="Roberts A."/>
            <person name="Saif S."/>
            <person name="Shea T."/>
            <person name="Sykes S."/>
            <person name="Wortman J."/>
            <person name="Nusbaum C."/>
            <person name="Birren B."/>
        </authorList>
    </citation>
    <scope>NUCLEOTIDE SEQUENCE [LARGE SCALE GENOMIC DNA]</scope>
    <source>
        <strain evidence="2">APO3</strain>
    </source>
</reference>
<sequence>MLRNHEEYGFFYSNATGRAAMALLFADDTTLISTSLDDPERQVDDFCTVSRARLNRSKCKALPLNSKMMAHPDCVFHTSLLRYNTNMCFDYSFSWLRSLPVDDADRADLQAILVGLQQAPGHSWFFLKHIQSTAAKFQRFNCLHYNDVASFIASLLSSLPLFSSWARIMVVNFSLSAYISMAMWACIMVVNFFTERLHFHDHVRVQGAPKVGVAPLVSEGIARLAAAPAPYLTATHCRLM</sequence>
<dbReference type="AlphaFoldDB" id="W4FBD8"/>
<dbReference type="EMBL" id="KI913433">
    <property type="protein sequence ID" value="ETV64023.1"/>
    <property type="molecule type" value="Genomic_DNA"/>
</dbReference>
<gene>
    <name evidence="2" type="ORF">H257_19036</name>
</gene>
<feature type="transmembrane region" description="Helical" evidence="1">
    <location>
        <begin position="175"/>
        <end position="194"/>
    </location>
</feature>
<evidence type="ECO:0000313" key="2">
    <source>
        <dbReference type="EMBL" id="ETV64023.1"/>
    </source>
</evidence>
<feature type="transmembrane region" description="Helical" evidence="1">
    <location>
        <begin position="148"/>
        <end position="169"/>
    </location>
</feature>
<accession>W4FBD8</accession>
<dbReference type="RefSeq" id="XP_009846491.1">
    <property type="nucleotide sequence ID" value="XM_009848189.1"/>
</dbReference>
<keyword evidence="1" id="KW-1133">Transmembrane helix</keyword>
<keyword evidence="1" id="KW-0812">Transmembrane</keyword>
<organism evidence="2">
    <name type="scientific">Aphanomyces astaci</name>
    <name type="common">Crayfish plague agent</name>
    <dbReference type="NCBI Taxonomy" id="112090"/>
    <lineage>
        <taxon>Eukaryota</taxon>
        <taxon>Sar</taxon>
        <taxon>Stramenopiles</taxon>
        <taxon>Oomycota</taxon>
        <taxon>Saprolegniomycetes</taxon>
        <taxon>Saprolegniales</taxon>
        <taxon>Verrucalvaceae</taxon>
        <taxon>Aphanomyces</taxon>
    </lineage>
</organism>
<name>W4FBD8_APHAT</name>
<protein>
    <recommendedName>
        <fullName evidence="3">Reverse transcriptase domain-containing protein</fullName>
    </recommendedName>
</protein>
<dbReference type="GeneID" id="20821032"/>
<dbReference type="VEuPathDB" id="FungiDB:H257_19036"/>
<evidence type="ECO:0000256" key="1">
    <source>
        <dbReference type="SAM" id="Phobius"/>
    </source>
</evidence>
<proteinExistence type="predicted"/>
<evidence type="ECO:0008006" key="3">
    <source>
        <dbReference type="Google" id="ProtNLM"/>
    </source>
</evidence>
<keyword evidence="1" id="KW-0472">Membrane</keyword>